<dbReference type="InterPro" id="IPR029063">
    <property type="entry name" value="SAM-dependent_MTases_sf"/>
</dbReference>
<evidence type="ECO:0000313" key="4">
    <source>
        <dbReference type="EMBL" id="CEZ20232.1"/>
    </source>
</evidence>
<name>A0A0D6EX59_9PROT</name>
<dbReference type="Pfam" id="PF01135">
    <property type="entry name" value="PCMT"/>
    <property type="match status" value="1"/>
</dbReference>
<dbReference type="PANTHER" id="PTHR11579:SF18">
    <property type="entry name" value="PROTEIN-L-ISOASPARTATE O-METHYLTRANSFERASE"/>
    <property type="match status" value="1"/>
</dbReference>
<reference evidence="5" key="1">
    <citation type="submission" date="2014-12" db="EMBL/GenBank/DDBJ databases">
        <authorList>
            <person name="Salcher M.M."/>
        </authorList>
    </citation>
    <scope>NUCLEOTIDE SEQUENCE [LARGE SCALE GENOMIC DNA]</scope>
    <source>
        <strain evidence="5">MMS-10A-171</strain>
    </source>
</reference>
<sequence>MQVRFIFKLYQNDELFFGYNGHMTMNAIEQHRFNMIEQQIRTWEVLDPEVLNLLHQVPREKFVPTEYQGIAFADTEIPLHDDVSMLAPKLEARLIQSLSLQKKDHVLVVGSGSGYLTALTASLVKNVVSVDINPYFTNLAKQNCQKIKLNNIEFVTGDGSLGWLKNQPYDAILFAGSLPHLPEGVRNQLNVNGRLLVILGEAPSMHATLITRSSHQDFEEEILFETVVPSLYVKHENTFVF</sequence>
<dbReference type="InterPro" id="IPR000682">
    <property type="entry name" value="PCMT"/>
</dbReference>
<comment type="similarity">
    <text evidence="1">Belongs to the methyltransferase superfamily. L-isoaspartyl/D-aspartyl protein methyltransferase family.</text>
</comment>
<dbReference type="PANTHER" id="PTHR11579">
    <property type="entry name" value="PROTEIN-L-ISOASPARTATE O-METHYLTRANSFERASE"/>
    <property type="match status" value="1"/>
</dbReference>
<dbReference type="Gene3D" id="3.40.50.150">
    <property type="entry name" value="Vaccinia Virus protein VP39"/>
    <property type="match status" value="1"/>
</dbReference>
<dbReference type="HOGENOM" id="CLU_055432_2_1_4"/>
<keyword evidence="5" id="KW-1185">Reference proteome</keyword>
<evidence type="ECO:0000256" key="1">
    <source>
        <dbReference type="ARBA" id="ARBA00005369"/>
    </source>
</evidence>
<dbReference type="EMBL" id="LN827929">
    <property type="protein sequence ID" value="CEZ20232.1"/>
    <property type="molecule type" value="Genomic_DNA"/>
</dbReference>
<keyword evidence="4" id="KW-0808">Transferase</keyword>
<evidence type="ECO:0000256" key="3">
    <source>
        <dbReference type="ARBA" id="ARBA00030757"/>
    </source>
</evidence>
<dbReference type="AlphaFoldDB" id="A0A0D6EX59"/>
<dbReference type="GO" id="GO:0032259">
    <property type="term" value="P:methylation"/>
    <property type="evidence" value="ECO:0007669"/>
    <property type="project" value="UniProtKB-KW"/>
</dbReference>
<dbReference type="KEGG" id="mbat:BN1208_1352"/>
<dbReference type="Proteomes" id="UP000064007">
    <property type="component" value="Chromosome 1"/>
</dbReference>
<dbReference type="CDD" id="cd02440">
    <property type="entry name" value="AdoMet_MTases"/>
    <property type="match status" value="1"/>
</dbReference>
<proteinExistence type="inferred from homology"/>
<evidence type="ECO:0000313" key="5">
    <source>
        <dbReference type="Proteomes" id="UP000064007"/>
    </source>
</evidence>
<dbReference type="GO" id="GO:0004719">
    <property type="term" value="F:protein-L-isoaspartate (D-aspartate) O-methyltransferase activity"/>
    <property type="evidence" value="ECO:0007669"/>
    <property type="project" value="InterPro"/>
</dbReference>
<dbReference type="SUPFAM" id="SSF53335">
    <property type="entry name" value="S-adenosyl-L-methionine-dependent methyltransferases"/>
    <property type="match status" value="1"/>
</dbReference>
<organism evidence="4 5">
    <name type="scientific">Candidatus Methylopumilus planktonicus</name>
    <dbReference type="NCBI Taxonomy" id="1581557"/>
    <lineage>
        <taxon>Bacteria</taxon>
        <taxon>Pseudomonadati</taxon>
        <taxon>Pseudomonadota</taxon>
        <taxon>Betaproteobacteria</taxon>
        <taxon>Nitrosomonadales</taxon>
        <taxon>Methylophilaceae</taxon>
        <taxon>Candidatus Methylopumilus</taxon>
    </lineage>
</organism>
<gene>
    <name evidence="4" type="ORF">BN1208_1352</name>
</gene>
<keyword evidence="4" id="KW-0489">Methyltransferase</keyword>
<dbReference type="STRING" id="1581557.BN1208_1352"/>
<accession>A0A0D6EX59</accession>
<evidence type="ECO:0000256" key="2">
    <source>
        <dbReference type="ARBA" id="ARBA00013346"/>
    </source>
</evidence>
<protein>
    <recommendedName>
        <fullName evidence="2">Protein-L-isoaspartate O-methyltransferase</fullName>
    </recommendedName>
    <alternativeName>
        <fullName evidence="3">Protein L-isoaspartyl methyltransferase</fullName>
    </alternativeName>
</protein>
<dbReference type="GO" id="GO:0005737">
    <property type="term" value="C:cytoplasm"/>
    <property type="evidence" value="ECO:0007669"/>
    <property type="project" value="TreeGrafter"/>
</dbReference>